<keyword evidence="1" id="KW-1133">Transmembrane helix</keyword>
<reference evidence="3" key="1">
    <citation type="journal article" date="2019" name="Int. J. Syst. Evol. Microbiol.">
        <title>The Global Catalogue of Microorganisms (GCM) 10K type strain sequencing project: providing services to taxonomists for standard genome sequencing and annotation.</title>
        <authorList>
            <consortium name="The Broad Institute Genomics Platform"/>
            <consortium name="The Broad Institute Genome Sequencing Center for Infectious Disease"/>
            <person name="Wu L."/>
            <person name="Ma J."/>
        </authorList>
    </citation>
    <scope>NUCLEOTIDE SEQUENCE [LARGE SCALE GENOMIC DNA]</scope>
    <source>
        <strain evidence="3">JCM 16953</strain>
    </source>
</reference>
<feature type="transmembrane region" description="Helical" evidence="1">
    <location>
        <begin position="17"/>
        <end position="36"/>
    </location>
</feature>
<dbReference type="RefSeq" id="WP_344776005.1">
    <property type="nucleotide sequence ID" value="NZ_BAABAH010000008.1"/>
</dbReference>
<sequence length="81" mass="8752">MYLEVVTDQHRARLRRVALSWLLAMGTLGYLFPYAVATTRGKANAGAIGVLNLALGWTVVGWVVALAMACGRHRIAGLRVS</sequence>
<proteinExistence type="predicted"/>
<evidence type="ECO:0000256" key="1">
    <source>
        <dbReference type="SAM" id="Phobius"/>
    </source>
</evidence>
<name>A0ABP7INW2_9ACTN</name>
<dbReference type="EMBL" id="BAABAH010000008">
    <property type="protein sequence ID" value="GAA3822995.1"/>
    <property type="molecule type" value="Genomic_DNA"/>
</dbReference>
<feature type="transmembrane region" description="Helical" evidence="1">
    <location>
        <begin position="48"/>
        <end position="69"/>
    </location>
</feature>
<dbReference type="InterPro" id="IPR016410">
    <property type="entry name" value="Phage_imm"/>
</dbReference>
<protein>
    <recommendedName>
        <fullName evidence="4">Superinfection immunity protein</fullName>
    </recommendedName>
</protein>
<dbReference type="Proteomes" id="UP001501821">
    <property type="component" value="Unassembled WGS sequence"/>
</dbReference>
<evidence type="ECO:0000313" key="2">
    <source>
        <dbReference type="EMBL" id="GAA3822995.1"/>
    </source>
</evidence>
<gene>
    <name evidence="2" type="ORF">GCM10022242_25680</name>
</gene>
<evidence type="ECO:0008006" key="4">
    <source>
        <dbReference type="Google" id="ProtNLM"/>
    </source>
</evidence>
<keyword evidence="3" id="KW-1185">Reference proteome</keyword>
<evidence type="ECO:0000313" key="3">
    <source>
        <dbReference type="Proteomes" id="UP001501821"/>
    </source>
</evidence>
<comment type="caution">
    <text evidence="2">The sequence shown here is derived from an EMBL/GenBank/DDBJ whole genome shotgun (WGS) entry which is preliminary data.</text>
</comment>
<accession>A0ABP7INW2</accession>
<dbReference type="Pfam" id="PF14373">
    <property type="entry name" value="Imm_superinfect"/>
    <property type="match status" value="1"/>
</dbReference>
<keyword evidence="1" id="KW-0472">Membrane</keyword>
<organism evidence="2 3">
    <name type="scientific">Nocardioides panacisoli</name>
    <dbReference type="NCBI Taxonomy" id="627624"/>
    <lineage>
        <taxon>Bacteria</taxon>
        <taxon>Bacillati</taxon>
        <taxon>Actinomycetota</taxon>
        <taxon>Actinomycetes</taxon>
        <taxon>Propionibacteriales</taxon>
        <taxon>Nocardioidaceae</taxon>
        <taxon>Nocardioides</taxon>
    </lineage>
</organism>
<keyword evidence="1" id="KW-0812">Transmembrane</keyword>